<sequence length="64" mass="7372">MGFRHESNSHSKENQPNISLGFPKWKRQNARGTSALRDSEEGLEKKDKIQISDYNRRSPTEKVG</sequence>
<accession>A0A5B7I1T5</accession>
<dbReference type="EMBL" id="VSRR010040005">
    <property type="protein sequence ID" value="MPC74918.1"/>
    <property type="molecule type" value="Genomic_DNA"/>
</dbReference>
<reference evidence="2 3" key="1">
    <citation type="submission" date="2019-05" db="EMBL/GenBank/DDBJ databases">
        <title>Another draft genome of Portunus trituberculatus and its Hox gene families provides insights of decapod evolution.</title>
        <authorList>
            <person name="Jeong J.-H."/>
            <person name="Song I."/>
            <person name="Kim S."/>
            <person name="Choi T."/>
            <person name="Kim D."/>
            <person name="Ryu S."/>
            <person name="Kim W."/>
        </authorList>
    </citation>
    <scope>NUCLEOTIDE SEQUENCE [LARGE SCALE GENOMIC DNA]</scope>
    <source>
        <tissue evidence="2">Muscle</tissue>
    </source>
</reference>
<feature type="compositionally biased region" description="Basic and acidic residues" evidence="1">
    <location>
        <begin position="37"/>
        <end position="64"/>
    </location>
</feature>
<dbReference type="Proteomes" id="UP000324222">
    <property type="component" value="Unassembled WGS sequence"/>
</dbReference>
<feature type="region of interest" description="Disordered" evidence="1">
    <location>
        <begin position="1"/>
        <end position="64"/>
    </location>
</feature>
<evidence type="ECO:0000256" key="1">
    <source>
        <dbReference type="SAM" id="MobiDB-lite"/>
    </source>
</evidence>
<dbReference type="AlphaFoldDB" id="A0A5B7I1T5"/>
<protein>
    <submittedName>
        <fullName evidence="2">Uncharacterized protein</fullName>
    </submittedName>
</protein>
<gene>
    <name evidence="2" type="ORF">E2C01_069298</name>
</gene>
<name>A0A5B7I1T5_PORTR</name>
<feature type="compositionally biased region" description="Basic and acidic residues" evidence="1">
    <location>
        <begin position="1"/>
        <end position="13"/>
    </location>
</feature>
<keyword evidence="3" id="KW-1185">Reference proteome</keyword>
<proteinExistence type="predicted"/>
<organism evidence="2 3">
    <name type="scientific">Portunus trituberculatus</name>
    <name type="common">Swimming crab</name>
    <name type="synonym">Neptunus trituberculatus</name>
    <dbReference type="NCBI Taxonomy" id="210409"/>
    <lineage>
        <taxon>Eukaryota</taxon>
        <taxon>Metazoa</taxon>
        <taxon>Ecdysozoa</taxon>
        <taxon>Arthropoda</taxon>
        <taxon>Crustacea</taxon>
        <taxon>Multicrustacea</taxon>
        <taxon>Malacostraca</taxon>
        <taxon>Eumalacostraca</taxon>
        <taxon>Eucarida</taxon>
        <taxon>Decapoda</taxon>
        <taxon>Pleocyemata</taxon>
        <taxon>Brachyura</taxon>
        <taxon>Eubrachyura</taxon>
        <taxon>Portunoidea</taxon>
        <taxon>Portunidae</taxon>
        <taxon>Portuninae</taxon>
        <taxon>Portunus</taxon>
    </lineage>
</organism>
<evidence type="ECO:0000313" key="3">
    <source>
        <dbReference type="Proteomes" id="UP000324222"/>
    </source>
</evidence>
<evidence type="ECO:0000313" key="2">
    <source>
        <dbReference type="EMBL" id="MPC74918.1"/>
    </source>
</evidence>
<comment type="caution">
    <text evidence="2">The sequence shown here is derived from an EMBL/GenBank/DDBJ whole genome shotgun (WGS) entry which is preliminary data.</text>
</comment>